<evidence type="ECO:0000256" key="2">
    <source>
        <dbReference type="ARBA" id="ARBA00022803"/>
    </source>
</evidence>
<organism evidence="3 4">
    <name type="scientific">Chelonia mydas</name>
    <name type="common">Green sea-turtle</name>
    <name type="synonym">Chelonia agassizi</name>
    <dbReference type="NCBI Taxonomy" id="8469"/>
    <lineage>
        <taxon>Eukaryota</taxon>
        <taxon>Metazoa</taxon>
        <taxon>Chordata</taxon>
        <taxon>Craniata</taxon>
        <taxon>Vertebrata</taxon>
        <taxon>Euteleostomi</taxon>
        <taxon>Archelosauria</taxon>
        <taxon>Testudinata</taxon>
        <taxon>Testudines</taxon>
        <taxon>Cryptodira</taxon>
        <taxon>Durocryptodira</taxon>
        <taxon>Americhelydia</taxon>
        <taxon>Chelonioidea</taxon>
        <taxon>Cheloniidae</taxon>
        <taxon>Chelonia</taxon>
    </lineage>
</organism>
<dbReference type="InterPro" id="IPR044244">
    <property type="entry name" value="TTC27/Emw1"/>
</dbReference>
<dbReference type="STRING" id="8469.M7ANX1"/>
<evidence type="ECO:0000313" key="3">
    <source>
        <dbReference type="EMBL" id="EMP24455.1"/>
    </source>
</evidence>
<gene>
    <name evidence="3" type="ORF">UY3_18380</name>
</gene>
<dbReference type="EMBL" id="KB600878">
    <property type="protein sequence ID" value="EMP24455.1"/>
    <property type="molecule type" value="Genomic_DNA"/>
</dbReference>
<evidence type="ECO:0000313" key="4">
    <source>
        <dbReference type="Proteomes" id="UP000031443"/>
    </source>
</evidence>
<proteinExistence type="predicted"/>
<dbReference type="AlphaFoldDB" id="M7ANX1"/>
<keyword evidence="4" id="KW-1185">Reference proteome</keyword>
<reference evidence="4" key="1">
    <citation type="journal article" date="2013" name="Nat. Genet.">
        <title>The draft genomes of soft-shell turtle and green sea turtle yield insights into the development and evolution of the turtle-specific body plan.</title>
        <authorList>
            <person name="Wang Z."/>
            <person name="Pascual-Anaya J."/>
            <person name="Zadissa A."/>
            <person name="Li W."/>
            <person name="Niimura Y."/>
            <person name="Huang Z."/>
            <person name="Li C."/>
            <person name="White S."/>
            <person name="Xiong Z."/>
            <person name="Fang D."/>
            <person name="Wang B."/>
            <person name="Ming Y."/>
            <person name="Chen Y."/>
            <person name="Zheng Y."/>
            <person name="Kuraku S."/>
            <person name="Pignatelli M."/>
            <person name="Herrero J."/>
            <person name="Beal K."/>
            <person name="Nozawa M."/>
            <person name="Li Q."/>
            <person name="Wang J."/>
            <person name="Zhang H."/>
            <person name="Yu L."/>
            <person name="Shigenobu S."/>
            <person name="Wang J."/>
            <person name="Liu J."/>
            <person name="Flicek P."/>
            <person name="Searle S."/>
            <person name="Wang J."/>
            <person name="Kuratani S."/>
            <person name="Yin Y."/>
            <person name="Aken B."/>
            <person name="Zhang G."/>
            <person name="Irie N."/>
        </authorList>
    </citation>
    <scope>NUCLEOTIDE SEQUENCE [LARGE SCALE GENOMIC DNA]</scope>
</reference>
<keyword evidence="1" id="KW-0677">Repeat</keyword>
<sequence>MHTYCGTDMSNVSRRTPVTEKVLNILVRAVVDGMADRNGEVATGLKGKLRELFGRVTSRVTGDADIWRLYARLCGNGQSDNPEDTEKSLQYLTKAHKCEMQSADWEKDISSFKELVKGAIELAHVVNSVARRSGAVMSIEKAVLISLKERNKVSPGISPENFSEFPYGVAIKCSKNKSDHQGALQILSSARLNLRGLSSKAKVRLV</sequence>
<dbReference type="PANTHER" id="PTHR16193">
    <property type="entry name" value="TETRATRICOPEPTIDE REPEAT PROTEIN 27"/>
    <property type="match status" value="1"/>
</dbReference>
<dbReference type="Proteomes" id="UP000031443">
    <property type="component" value="Unassembled WGS sequence"/>
</dbReference>
<keyword evidence="2" id="KW-0802">TPR repeat</keyword>
<name>M7ANX1_CHEMY</name>
<protein>
    <submittedName>
        <fullName evidence="3">Tetratricopeptide repeat protein 27</fullName>
    </submittedName>
</protein>
<dbReference type="PANTHER" id="PTHR16193:SF0">
    <property type="entry name" value="TETRATRICOPEPTIDE REPEAT PROTEIN 27"/>
    <property type="match status" value="1"/>
</dbReference>
<accession>M7ANX1</accession>
<evidence type="ECO:0000256" key="1">
    <source>
        <dbReference type="ARBA" id="ARBA00022737"/>
    </source>
</evidence>